<dbReference type="GeneID" id="111317000"/>
<evidence type="ECO:0000313" key="3">
    <source>
        <dbReference type="RefSeq" id="XP_022775016.1"/>
    </source>
</evidence>
<dbReference type="OrthoDB" id="3176171at2759"/>
<sequence length="85" mass="9852">MGEQKSNNNNRWNWEVSGFKPRRSSPSSQEEQHRASAAPFMRRYSISAVSSESRYCLEFSEQALASEVQRLKDKVKIRRKIGFGL</sequence>
<dbReference type="KEGG" id="dzi:111317000"/>
<keyword evidence="2" id="KW-1185">Reference proteome</keyword>
<proteinExistence type="predicted"/>
<evidence type="ECO:0000313" key="2">
    <source>
        <dbReference type="Proteomes" id="UP000515121"/>
    </source>
</evidence>
<feature type="region of interest" description="Disordered" evidence="1">
    <location>
        <begin position="1"/>
        <end position="37"/>
    </location>
</feature>
<evidence type="ECO:0000256" key="1">
    <source>
        <dbReference type="SAM" id="MobiDB-lite"/>
    </source>
</evidence>
<feature type="compositionally biased region" description="Polar residues" evidence="1">
    <location>
        <begin position="1"/>
        <end position="12"/>
    </location>
</feature>
<gene>
    <name evidence="3" type="primary">LOC111317000</name>
</gene>
<accession>A0A6P6BD56</accession>
<protein>
    <submittedName>
        <fullName evidence="3">Kinesin-like protein KIN-14A</fullName>
    </submittedName>
</protein>
<organism evidence="2 3">
    <name type="scientific">Durio zibethinus</name>
    <name type="common">Durian</name>
    <dbReference type="NCBI Taxonomy" id="66656"/>
    <lineage>
        <taxon>Eukaryota</taxon>
        <taxon>Viridiplantae</taxon>
        <taxon>Streptophyta</taxon>
        <taxon>Embryophyta</taxon>
        <taxon>Tracheophyta</taxon>
        <taxon>Spermatophyta</taxon>
        <taxon>Magnoliopsida</taxon>
        <taxon>eudicotyledons</taxon>
        <taxon>Gunneridae</taxon>
        <taxon>Pentapetalae</taxon>
        <taxon>rosids</taxon>
        <taxon>malvids</taxon>
        <taxon>Malvales</taxon>
        <taxon>Malvaceae</taxon>
        <taxon>Helicteroideae</taxon>
        <taxon>Durio</taxon>
    </lineage>
</organism>
<reference evidence="3" key="1">
    <citation type="submission" date="2025-08" db="UniProtKB">
        <authorList>
            <consortium name="RefSeq"/>
        </authorList>
    </citation>
    <scope>IDENTIFICATION</scope>
    <source>
        <tissue evidence="3">Fruit stalk</tissue>
    </source>
</reference>
<dbReference type="RefSeq" id="XP_022775016.1">
    <property type="nucleotide sequence ID" value="XM_022919281.1"/>
</dbReference>
<name>A0A6P6BD56_DURZI</name>
<dbReference type="AlphaFoldDB" id="A0A6P6BD56"/>
<dbReference type="Proteomes" id="UP000515121">
    <property type="component" value="Unplaced"/>
</dbReference>